<organism evidence="2 3">
    <name type="scientific">Haloferax sulfurifontis ATCC BAA-897</name>
    <dbReference type="NCBI Taxonomy" id="662480"/>
    <lineage>
        <taxon>Archaea</taxon>
        <taxon>Methanobacteriati</taxon>
        <taxon>Methanobacteriota</taxon>
        <taxon>Stenosarchaea group</taxon>
        <taxon>Halobacteria</taxon>
        <taxon>Halobacteriales</taxon>
        <taxon>Haloferacaceae</taxon>
        <taxon>Haloferax</taxon>
    </lineage>
</organism>
<gene>
    <name evidence="2" type="ORF">C441_16319</name>
</gene>
<proteinExistence type="predicted"/>
<dbReference type="EMBL" id="AOLM01000027">
    <property type="protein sequence ID" value="ELZ89077.1"/>
    <property type="molecule type" value="Genomic_DNA"/>
</dbReference>
<keyword evidence="3" id="KW-1185">Reference proteome</keyword>
<evidence type="ECO:0000313" key="2">
    <source>
        <dbReference type="EMBL" id="ELZ89077.1"/>
    </source>
</evidence>
<evidence type="ECO:0000313" key="3">
    <source>
        <dbReference type="Proteomes" id="UP000011508"/>
    </source>
</evidence>
<comment type="caution">
    <text evidence="2">The sequence shown here is derived from an EMBL/GenBank/DDBJ whole genome shotgun (WGS) entry which is preliminary data.</text>
</comment>
<accession>M0HZE4</accession>
<feature type="region of interest" description="Disordered" evidence="1">
    <location>
        <begin position="49"/>
        <end position="73"/>
    </location>
</feature>
<dbReference type="AlphaFoldDB" id="M0HZE4"/>
<dbReference type="PATRIC" id="fig|662480.6.peg.3247"/>
<sequence>MGGLASLLIVGGGIDALRSSAIITRFPFALISVIAGTLREFHQIEPLLSGTSDSTGAEPASSPNRAGLSIDDD</sequence>
<dbReference type="Proteomes" id="UP000011508">
    <property type="component" value="Unassembled WGS sequence"/>
</dbReference>
<evidence type="ECO:0000256" key="1">
    <source>
        <dbReference type="SAM" id="MobiDB-lite"/>
    </source>
</evidence>
<protein>
    <submittedName>
        <fullName evidence="2">BCCT transporter</fullName>
    </submittedName>
</protein>
<reference evidence="2 3" key="1">
    <citation type="journal article" date="2014" name="PLoS Genet.">
        <title>Phylogenetically driven sequencing of extremely halophilic archaea reveals strategies for static and dynamic osmo-response.</title>
        <authorList>
            <person name="Becker E.A."/>
            <person name="Seitzer P.M."/>
            <person name="Tritt A."/>
            <person name="Larsen D."/>
            <person name="Krusor M."/>
            <person name="Yao A.I."/>
            <person name="Wu D."/>
            <person name="Madern D."/>
            <person name="Eisen J.A."/>
            <person name="Darling A.E."/>
            <person name="Facciotti M.T."/>
        </authorList>
    </citation>
    <scope>NUCLEOTIDE SEQUENCE [LARGE SCALE GENOMIC DNA]</scope>
    <source>
        <strain evidence="2 3">ATCC BAA-897</strain>
    </source>
</reference>
<name>M0HZE4_9EURY</name>